<evidence type="ECO:0000256" key="4">
    <source>
        <dbReference type="ARBA" id="ARBA00023080"/>
    </source>
</evidence>
<evidence type="ECO:0000313" key="8">
    <source>
        <dbReference type="Proteomes" id="UP000229901"/>
    </source>
</evidence>
<protein>
    <recommendedName>
        <fullName evidence="2">dUTP diphosphatase</fullName>
        <ecNumber evidence="2">3.6.1.23</ecNumber>
    </recommendedName>
</protein>
<organism evidence="7 8">
    <name type="scientific">Candidatus Falkowbacteria bacterium CG10_big_fil_rev_8_21_14_0_10_39_11</name>
    <dbReference type="NCBI Taxonomy" id="1974565"/>
    <lineage>
        <taxon>Bacteria</taxon>
        <taxon>Candidatus Falkowiibacteriota</taxon>
    </lineage>
</organism>
<evidence type="ECO:0000256" key="3">
    <source>
        <dbReference type="ARBA" id="ARBA00022801"/>
    </source>
</evidence>
<name>A0A2H0V5E8_9BACT</name>
<dbReference type="GO" id="GO:0046081">
    <property type="term" value="P:dUTP catabolic process"/>
    <property type="evidence" value="ECO:0007669"/>
    <property type="project" value="InterPro"/>
</dbReference>
<comment type="catalytic activity">
    <reaction evidence="5">
        <text>dUTP + H2O = dUMP + diphosphate + H(+)</text>
        <dbReference type="Rhea" id="RHEA:10248"/>
        <dbReference type="ChEBI" id="CHEBI:15377"/>
        <dbReference type="ChEBI" id="CHEBI:15378"/>
        <dbReference type="ChEBI" id="CHEBI:33019"/>
        <dbReference type="ChEBI" id="CHEBI:61555"/>
        <dbReference type="ChEBI" id="CHEBI:246422"/>
        <dbReference type="EC" id="3.6.1.23"/>
    </reaction>
</comment>
<dbReference type="PANTHER" id="PTHR11241">
    <property type="entry name" value="DEOXYURIDINE 5'-TRIPHOSPHATE NUCLEOTIDOHYDROLASE"/>
    <property type="match status" value="1"/>
</dbReference>
<dbReference type="Gene3D" id="2.70.40.10">
    <property type="match status" value="1"/>
</dbReference>
<dbReference type="InterPro" id="IPR008181">
    <property type="entry name" value="dUTPase"/>
</dbReference>
<keyword evidence="4" id="KW-0546">Nucleotide metabolism</keyword>
<dbReference type="InterPro" id="IPR033704">
    <property type="entry name" value="dUTPase_trimeric"/>
</dbReference>
<dbReference type="PANTHER" id="PTHR11241:SF0">
    <property type="entry name" value="DEOXYURIDINE 5'-TRIPHOSPHATE NUCLEOTIDOHYDROLASE"/>
    <property type="match status" value="1"/>
</dbReference>
<evidence type="ECO:0000259" key="6">
    <source>
        <dbReference type="Pfam" id="PF00692"/>
    </source>
</evidence>
<dbReference type="EMBL" id="PFAP01000011">
    <property type="protein sequence ID" value="PIR94303.1"/>
    <property type="molecule type" value="Genomic_DNA"/>
</dbReference>
<evidence type="ECO:0000256" key="1">
    <source>
        <dbReference type="ARBA" id="ARBA00006581"/>
    </source>
</evidence>
<keyword evidence="3" id="KW-0378">Hydrolase</keyword>
<feature type="domain" description="dUTPase-like" evidence="6">
    <location>
        <begin position="54"/>
        <end position="163"/>
    </location>
</feature>
<dbReference type="GO" id="GO:0004170">
    <property type="term" value="F:dUTP diphosphatase activity"/>
    <property type="evidence" value="ECO:0007669"/>
    <property type="project" value="UniProtKB-EC"/>
</dbReference>
<dbReference type="EC" id="3.6.1.23" evidence="2"/>
<dbReference type="Gene3D" id="3.40.140.10">
    <property type="entry name" value="Cytidine Deaminase, domain 2"/>
    <property type="match status" value="1"/>
</dbReference>
<gene>
    <name evidence="7" type="ORF">COT97_02330</name>
</gene>
<dbReference type="NCBIfam" id="TIGR00576">
    <property type="entry name" value="dut"/>
    <property type="match status" value="1"/>
</dbReference>
<evidence type="ECO:0000256" key="5">
    <source>
        <dbReference type="ARBA" id="ARBA00047686"/>
    </source>
</evidence>
<dbReference type="Proteomes" id="UP000229901">
    <property type="component" value="Unassembled WGS sequence"/>
</dbReference>
<reference evidence="8" key="1">
    <citation type="submission" date="2017-09" db="EMBL/GenBank/DDBJ databases">
        <title>Depth-based differentiation of microbial function through sediment-hosted aquifers and enrichment of novel symbionts in the deep terrestrial subsurface.</title>
        <authorList>
            <person name="Probst A.J."/>
            <person name="Ladd B."/>
            <person name="Jarett J.K."/>
            <person name="Geller-Mcgrath D.E."/>
            <person name="Sieber C.M.K."/>
            <person name="Emerson J.B."/>
            <person name="Anantharaman K."/>
            <person name="Thomas B.C."/>
            <person name="Malmstrom R."/>
            <person name="Stieglmeier M."/>
            <person name="Klingl A."/>
            <person name="Woyke T."/>
            <person name="Ryan C.M."/>
            <person name="Banfield J.F."/>
        </authorList>
    </citation>
    <scope>NUCLEOTIDE SEQUENCE [LARGE SCALE GENOMIC DNA]</scope>
</reference>
<dbReference type="SUPFAM" id="SSF53927">
    <property type="entry name" value="Cytidine deaminase-like"/>
    <property type="match status" value="1"/>
</dbReference>
<dbReference type="InterPro" id="IPR029054">
    <property type="entry name" value="dUTPase-like"/>
</dbReference>
<evidence type="ECO:0000256" key="2">
    <source>
        <dbReference type="ARBA" id="ARBA00012379"/>
    </source>
</evidence>
<dbReference type="GO" id="GO:0006226">
    <property type="term" value="P:dUMP biosynthetic process"/>
    <property type="evidence" value="ECO:0007669"/>
    <property type="project" value="InterPro"/>
</dbReference>
<dbReference type="Pfam" id="PF00692">
    <property type="entry name" value="dUTPase"/>
    <property type="match status" value="1"/>
</dbReference>
<evidence type="ECO:0000313" key="7">
    <source>
        <dbReference type="EMBL" id="PIR94303.1"/>
    </source>
</evidence>
<comment type="caution">
    <text evidence="7">The sequence shown here is derived from an EMBL/GenBank/DDBJ whole genome shotgun (WGS) entry which is preliminary data.</text>
</comment>
<dbReference type="InterPro" id="IPR036157">
    <property type="entry name" value="dUTPase-like_sf"/>
</dbReference>
<sequence length="304" mass="33590">MSFKTLLCQKVRDNAILPRRASDGAVGYDVYASIAFEVGRADDQNKIKKQINFPVTIHPGQSYLFGIGVAMAVPWPYECQVRSRSGIATYDRIQLLNSPGTVDPDFRGEAGVLLFNVSDKPYTVRQDQRIAQLIFSQVEIPELVETEILPDTRRADGGFGSTGQFGAGLGTDEFQKRQRIIDTQFIAMAQASGLRSKLSTKESNGGCVLVNHDNILAYGYDNQNLSFAFVSCIFDAITKAARSGHQTKDCIAYIHTNEMLPNDINLLLYAGVSEVVFSNPKQPNCSLVKAQKHLSKLNIDVRFV</sequence>
<dbReference type="NCBIfam" id="NF001862">
    <property type="entry name" value="PRK00601.1"/>
    <property type="match status" value="1"/>
</dbReference>
<dbReference type="CDD" id="cd07557">
    <property type="entry name" value="trimeric_dUTPase"/>
    <property type="match status" value="1"/>
</dbReference>
<dbReference type="InterPro" id="IPR016193">
    <property type="entry name" value="Cytidine_deaminase-like"/>
</dbReference>
<dbReference type="GO" id="GO:0000287">
    <property type="term" value="F:magnesium ion binding"/>
    <property type="evidence" value="ECO:0007669"/>
    <property type="project" value="InterPro"/>
</dbReference>
<dbReference type="SUPFAM" id="SSF51283">
    <property type="entry name" value="dUTPase-like"/>
    <property type="match status" value="1"/>
</dbReference>
<proteinExistence type="inferred from homology"/>
<dbReference type="AlphaFoldDB" id="A0A2H0V5E8"/>
<comment type="similarity">
    <text evidence="1">Belongs to the dUTPase family.</text>
</comment>
<accession>A0A2H0V5E8</accession>